<sequence length="571" mass="64960">MSQSYKNFDLAIYCTAGDLEKITREQLEKDLAFFQKHLKLSKVYIENHRGEIHLSRERLQELKEIFESKGIATAGGITPTLPASYRPGYNRLFGGICYTDEASRKQFQDAVETAAAVFDEVIFDDFFFNNCACDTCLEGKGERTWEEFRLELMTEVSENLIIKPGKAVNPNVKLVIKYPNWIESYQSTGYNTETQPKLFDGIYTGTETRNPYNSQQHIPRYASYSLMRWMENMKPGQNGGGWFDSLDCTYIDYYLEQAYLTVFSKARELTLFCYGLLKDSLYIPPLGFQLDKLDELAPKLGEAVGLRVYQPHHARGEDHLYNYLGGLGIPFEPSPHFPENGEKVLVAADATRDPDILEKIKRHMQAGGEVIMTSGFLEKMEGKGVEQLTTLRTTGKRISVQKYGMDTRICTFDRFAEGAEPVLFPVLEYSTNGTWQMIIGFNSDYNLPVLMYDNYGKGKLYTLTVPDNMADFRKLPQETLNALRRALVGELPCVLEGKNEVGLFVYDNGTVIVESFRTEPERWGIRVPADSEVVRAKTGEPAKRIREEDGAAIYEALLYPSSFEAFQIVKK</sequence>
<protein>
    <submittedName>
        <fullName evidence="1">Permease</fullName>
    </submittedName>
</protein>
<evidence type="ECO:0000313" key="1">
    <source>
        <dbReference type="EMBL" id="GIQ69904.1"/>
    </source>
</evidence>
<accession>A0A8J4M2P4</accession>
<dbReference type="AlphaFoldDB" id="A0A8J4M2P4"/>
<keyword evidence="2" id="KW-1185">Reference proteome</keyword>
<organism evidence="1 2">
    <name type="scientific">Xylanibacillus composti</name>
    <dbReference type="NCBI Taxonomy" id="1572762"/>
    <lineage>
        <taxon>Bacteria</taxon>
        <taxon>Bacillati</taxon>
        <taxon>Bacillota</taxon>
        <taxon>Bacilli</taxon>
        <taxon>Bacillales</taxon>
        <taxon>Paenibacillaceae</taxon>
        <taxon>Xylanibacillus</taxon>
    </lineage>
</organism>
<name>A0A8J4M2P4_9BACL</name>
<evidence type="ECO:0000313" key="2">
    <source>
        <dbReference type="Proteomes" id="UP000677918"/>
    </source>
</evidence>
<reference evidence="1" key="1">
    <citation type="submission" date="2021-04" db="EMBL/GenBank/DDBJ databases">
        <title>Draft genome sequence of Xylanibacillus composti strain K13.</title>
        <authorList>
            <person name="Uke A."/>
            <person name="Chhe C."/>
            <person name="Baramee S."/>
            <person name="Kosugi A."/>
        </authorList>
    </citation>
    <scope>NUCLEOTIDE SEQUENCE</scope>
    <source>
        <strain evidence="1">K13</strain>
    </source>
</reference>
<gene>
    <name evidence="1" type="ORF">XYCOK13_27280</name>
</gene>
<dbReference type="RefSeq" id="WP_213412684.1">
    <property type="nucleotide sequence ID" value="NZ_BOVK01000036.1"/>
</dbReference>
<comment type="caution">
    <text evidence="1">The sequence shown here is derived from an EMBL/GenBank/DDBJ whole genome shotgun (WGS) entry which is preliminary data.</text>
</comment>
<dbReference type="Proteomes" id="UP000677918">
    <property type="component" value="Unassembled WGS sequence"/>
</dbReference>
<proteinExistence type="predicted"/>
<dbReference type="EMBL" id="BOVK01000036">
    <property type="protein sequence ID" value="GIQ69904.1"/>
    <property type="molecule type" value="Genomic_DNA"/>
</dbReference>